<dbReference type="GO" id="GO:0006826">
    <property type="term" value="P:iron ion transport"/>
    <property type="evidence" value="ECO:0007669"/>
    <property type="project" value="InterPro"/>
</dbReference>
<dbReference type="InterPro" id="IPR053733">
    <property type="entry name" value="Heme_Transport_Util_sf"/>
</dbReference>
<reference evidence="2" key="1">
    <citation type="journal article" date="2014" name="Int. J. Syst. Evol. Microbiol.">
        <title>Complete genome sequence of Corynebacterium casei LMG S-19264T (=DSM 44701T), isolated from a smear-ripened cheese.</title>
        <authorList>
            <consortium name="US DOE Joint Genome Institute (JGI-PGF)"/>
            <person name="Walter F."/>
            <person name="Albersmeier A."/>
            <person name="Kalinowski J."/>
            <person name="Ruckert C."/>
        </authorList>
    </citation>
    <scope>NUCLEOTIDE SEQUENCE</scope>
    <source>
        <strain evidence="2">KCTC 12870</strain>
    </source>
</reference>
<evidence type="ECO:0000313" key="2">
    <source>
        <dbReference type="EMBL" id="GHB94858.1"/>
    </source>
</evidence>
<dbReference type="CDD" id="cd16830">
    <property type="entry name" value="HemS-like_N"/>
    <property type="match status" value="1"/>
</dbReference>
<comment type="caution">
    <text evidence="2">The sequence shown here is derived from an EMBL/GenBank/DDBJ whole genome shotgun (WGS) entry which is preliminary data.</text>
</comment>
<dbReference type="CDD" id="cd16831">
    <property type="entry name" value="HemS-like_C"/>
    <property type="match status" value="1"/>
</dbReference>
<accession>A0A8J3D9U5</accession>
<evidence type="ECO:0000259" key="1">
    <source>
        <dbReference type="Pfam" id="PF05171"/>
    </source>
</evidence>
<sequence>MNTTTASLSERYAELKAAEPKLRIRDYANRLGATEAELVAAQCGCTATRLKVENWAEFMKELKPLGRVMVLTRNEYCVHERKGSYENISDHGGRIGLVTGKDIDLRLFYSDWTHAFAVTAPSRDTELKSIQFFDHHGDAIHKVYPQEEAKADVYQDLVNRFGHEDQSADLTVKPKSAKEAPASVDAERQEKFLEGWANLKDTHDFFPLLARNKVSRYQAMEIGEGRFTRRIENDAARRLLEQARDQEMSIMVFVGNDSAIQIHTGPVSKLVVFGEWFNVLDPDFNLHLNEQGIASSWHVVKPTTDGDVNAIELYDANGDIIVQFFGARKPGIPEREDWRQLSKSL</sequence>
<dbReference type="Gene3D" id="3.40.1570.10">
    <property type="entry name" value="HemS/ChuS/ChuX like domains"/>
    <property type="match status" value="2"/>
</dbReference>
<proteinExistence type="predicted"/>
<dbReference type="Proteomes" id="UP000642829">
    <property type="component" value="Unassembled WGS sequence"/>
</dbReference>
<dbReference type="EMBL" id="BMXG01000004">
    <property type="protein sequence ID" value="GHB94858.1"/>
    <property type="molecule type" value="Genomic_DNA"/>
</dbReference>
<feature type="domain" description="Haemin-degrading HemS/ChuX" evidence="1">
    <location>
        <begin position="33"/>
        <end position="161"/>
    </location>
</feature>
<dbReference type="InterPro" id="IPR007845">
    <property type="entry name" value="HemS/ChuX_dom"/>
</dbReference>
<dbReference type="Pfam" id="PF05171">
    <property type="entry name" value="HemS"/>
    <property type="match status" value="2"/>
</dbReference>
<dbReference type="AlphaFoldDB" id="A0A8J3D9U5"/>
<gene>
    <name evidence="2" type="ORF">GCM10007047_08000</name>
</gene>
<reference evidence="2" key="2">
    <citation type="submission" date="2020-09" db="EMBL/GenBank/DDBJ databases">
        <authorList>
            <person name="Sun Q."/>
            <person name="Kim S."/>
        </authorList>
    </citation>
    <scope>NUCLEOTIDE SEQUENCE</scope>
    <source>
        <strain evidence="2">KCTC 12870</strain>
    </source>
</reference>
<dbReference type="SUPFAM" id="SSF144064">
    <property type="entry name" value="Heme iron utilization protein-like"/>
    <property type="match status" value="1"/>
</dbReference>
<feature type="domain" description="Haemin-degrading HemS/ChuX" evidence="1">
    <location>
        <begin position="213"/>
        <end position="344"/>
    </location>
</feature>
<dbReference type="RefSeq" id="WP_189512122.1">
    <property type="nucleotide sequence ID" value="NZ_BMXG01000004.1"/>
</dbReference>
<protein>
    <submittedName>
        <fullName evidence="2">Hemin-degrading factor</fullName>
    </submittedName>
</protein>
<evidence type="ECO:0000313" key="3">
    <source>
        <dbReference type="Proteomes" id="UP000642829"/>
    </source>
</evidence>
<keyword evidence="3" id="KW-1185">Reference proteome</keyword>
<organism evidence="2 3">
    <name type="scientific">Cerasicoccus arenae</name>
    <dbReference type="NCBI Taxonomy" id="424488"/>
    <lineage>
        <taxon>Bacteria</taxon>
        <taxon>Pseudomonadati</taxon>
        <taxon>Verrucomicrobiota</taxon>
        <taxon>Opitutia</taxon>
        <taxon>Puniceicoccales</taxon>
        <taxon>Cerasicoccaceae</taxon>
        <taxon>Cerasicoccus</taxon>
    </lineage>
</organism>
<name>A0A8J3D9U5_9BACT</name>